<proteinExistence type="predicted"/>
<sequence>MKNVTRLFLDDTGIKDLPCSFRNLSGLLNLYLGRNKMCMMPSVIAMMPQLSLCTIEGGDNESGKQEKEGLHLQLQVEGILTHSLCSSKLEYLDLKYCELSDGFFPLAVAWFPNLTQLDLGGSNFAILPECIQQFRSLWMLKVDDCEHLREIRGSPPCLTYLSAINCKSLSPRGTGVLLNQEPHEDLCIQFLMPGRIPRWFEQRSRGPSISFWFRGKCFPDYALCVAILLRDDLHCNPIKVTSILTINGIVLSGRYTIQMEQLLVSSHLSFGLGGFDYRRALLFENEWNHAEFSYKAQQRSEGEYDVYHDVQIQLIAKEIGMHVQKRKSSVIMPDIRFTDPYKMRGLIVMMMTVSMVLPNYNNQPLNLETRIGLWTLLFLTHSALGTNTLT</sequence>
<organism evidence="3 4">
    <name type="scientific">Stylosanthes scabra</name>
    <dbReference type="NCBI Taxonomy" id="79078"/>
    <lineage>
        <taxon>Eukaryota</taxon>
        <taxon>Viridiplantae</taxon>
        <taxon>Streptophyta</taxon>
        <taxon>Embryophyta</taxon>
        <taxon>Tracheophyta</taxon>
        <taxon>Spermatophyta</taxon>
        <taxon>Magnoliopsida</taxon>
        <taxon>eudicotyledons</taxon>
        <taxon>Gunneridae</taxon>
        <taxon>Pentapetalae</taxon>
        <taxon>rosids</taxon>
        <taxon>fabids</taxon>
        <taxon>Fabales</taxon>
        <taxon>Fabaceae</taxon>
        <taxon>Papilionoideae</taxon>
        <taxon>50 kb inversion clade</taxon>
        <taxon>dalbergioids sensu lato</taxon>
        <taxon>Dalbergieae</taxon>
        <taxon>Pterocarpus clade</taxon>
        <taxon>Stylosanthes</taxon>
    </lineage>
</organism>
<evidence type="ECO:0000313" key="4">
    <source>
        <dbReference type="Proteomes" id="UP001341840"/>
    </source>
</evidence>
<dbReference type="Pfam" id="PF23286">
    <property type="entry name" value="LRR_13"/>
    <property type="match status" value="1"/>
</dbReference>
<dbReference type="InterPro" id="IPR058546">
    <property type="entry name" value="RPS4B/Roq1-like_LRR"/>
</dbReference>
<keyword evidence="4" id="KW-1185">Reference proteome</keyword>
<evidence type="ECO:0000256" key="1">
    <source>
        <dbReference type="ARBA" id="ARBA00022821"/>
    </source>
</evidence>
<dbReference type="EMBL" id="JASCZI010152974">
    <property type="protein sequence ID" value="MED6176904.1"/>
    <property type="molecule type" value="Genomic_DNA"/>
</dbReference>
<dbReference type="Gene3D" id="3.80.10.10">
    <property type="entry name" value="Ribonuclease Inhibitor"/>
    <property type="match status" value="1"/>
</dbReference>
<reference evidence="3 4" key="1">
    <citation type="journal article" date="2023" name="Plants (Basel)">
        <title>Bridging the Gap: Combining Genomics and Transcriptomics Approaches to Understand Stylosanthes scabra, an Orphan Legume from the Brazilian Caatinga.</title>
        <authorList>
            <person name="Ferreira-Neto J.R.C."/>
            <person name="da Silva M.D."/>
            <person name="Binneck E."/>
            <person name="de Melo N.F."/>
            <person name="da Silva R.H."/>
            <person name="de Melo A.L.T.M."/>
            <person name="Pandolfi V."/>
            <person name="Bustamante F.O."/>
            <person name="Brasileiro-Vidal A.C."/>
            <person name="Benko-Iseppon A.M."/>
        </authorList>
    </citation>
    <scope>NUCLEOTIDE SEQUENCE [LARGE SCALE GENOMIC DNA]</scope>
    <source>
        <tissue evidence="3">Leaves</tissue>
    </source>
</reference>
<gene>
    <name evidence="3" type="ORF">PIB30_092809</name>
</gene>
<protein>
    <recommendedName>
        <fullName evidence="2">Disease resistance protein RPS4B/Roq1-like leucine-rich repeats domain-containing protein</fullName>
    </recommendedName>
</protein>
<dbReference type="Proteomes" id="UP001341840">
    <property type="component" value="Unassembled WGS sequence"/>
</dbReference>
<dbReference type="SUPFAM" id="SSF52047">
    <property type="entry name" value="RNI-like"/>
    <property type="match status" value="1"/>
</dbReference>
<accession>A0ABU6VUT3</accession>
<evidence type="ECO:0000259" key="2">
    <source>
        <dbReference type="Pfam" id="PF23286"/>
    </source>
</evidence>
<name>A0ABU6VUT3_9FABA</name>
<evidence type="ECO:0000313" key="3">
    <source>
        <dbReference type="EMBL" id="MED6176904.1"/>
    </source>
</evidence>
<keyword evidence="1" id="KW-0611">Plant defense</keyword>
<dbReference type="InterPro" id="IPR032675">
    <property type="entry name" value="LRR_dom_sf"/>
</dbReference>
<comment type="caution">
    <text evidence="3">The sequence shown here is derived from an EMBL/GenBank/DDBJ whole genome shotgun (WGS) entry which is preliminary data.</text>
</comment>
<feature type="domain" description="Disease resistance protein RPS4B/Roq1-like leucine-rich repeats" evidence="2">
    <location>
        <begin position="4"/>
        <end position="152"/>
    </location>
</feature>